<evidence type="ECO:0000313" key="1">
    <source>
        <dbReference type="EMBL" id="NHN34453.1"/>
    </source>
</evidence>
<gene>
    <name evidence="1" type="ORF">G9U52_32180</name>
</gene>
<sequence>MCEVLKRPTGLSQQAPFALKDKALVTLPESRILYSDANSPIKLAGIEAAARDL</sequence>
<evidence type="ECO:0008006" key="3">
    <source>
        <dbReference type="Google" id="ProtNLM"/>
    </source>
</evidence>
<reference evidence="1" key="1">
    <citation type="submission" date="2020-03" db="EMBL/GenBank/DDBJ databases">
        <title>Draft sequencing of Paenibacilllus sp. S3N08.</title>
        <authorList>
            <person name="Kim D.-U."/>
        </authorList>
    </citation>
    <scope>NUCLEOTIDE SEQUENCE</scope>
    <source>
        <strain evidence="1">S3N08</strain>
    </source>
</reference>
<protein>
    <recommendedName>
        <fullName evidence="3">Fe/B12 periplasmic-binding domain-containing protein</fullName>
    </recommendedName>
</protein>
<dbReference type="RefSeq" id="WP_166155408.1">
    <property type="nucleotide sequence ID" value="NZ_JAAOIW010000019.1"/>
</dbReference>
<comment type="caution">
    <text evidence="1">The sequence shown here is derived from an EMBL/GenBank/DDBJ whole genome shotgun (WGS) entry which is preliminary data.</text>
</comment>
<keyword evidence="2" id="KW-1185">Reference proteome</keyword>
<proteinExistence type="predicted"/>
<accession>A0ABX0JIC0</accession>
<evidence type="ECO:0000313" key="2">
    <source>
        <dbReference type="Proteomes" id="UP001165962"/>
    </source>
</evidence>
<dbReference type="EMBL" id="JAAOIW010000019">
    <property type="protein sequence ID" value="NHN34453.1"/>
    <property type="molecule type" value="Genomic_DNA"/>
</dbReference>
<name>A0ABX0JIC0_9BACL</name>
<dbReference type="Proteomes" id="UP001165962">
    <property type="component" value="Unassembled WGS sequence"/>
</dbReference>
<organism evidence="1 2">
    <name type="scientific">Paenibacillus agricola</name>
    <dbReference type="NCBI Taxonomy" id="2716264"/>
    <lineage>
        <taxon>Bacteria</taxon>
        <taxon>Bacillati</taxon>
        <taxon>Bacillota</taxon>
        <taxon>Bacilli</taxon>
        <taxon>Bacillales</taxon>
        <taxon>Paenibacillaceae</taxon>
        <taxon>Paenibacillus</taxon>
    </lineage>
</organism>